<feature type="compositionally biased region" description="Low complexity" evidence="1">
    <location>
        <begin position="132"/>
        <end position="153"/>
    </location>
</feature>
<evidence type="ECO:0000256" key="1">
    <source>
        <dbReference type="SAM" id="MobiDB-lite"/>
    </source>
</evidence>
<feature type="region of interest" description="Disordered" evidence="1">
    <location>
        <begin position="77"/>
        <end position="162"/>
    </location>
</feature>
<dbReference type="Proteomes" id="UP000218209">
    <property type="component" value="Unassembled WGS sequence"/>
</dbReference>
<accession>A0A1X6P682</accession>
<evidence type="ECO:0000313" key="2">
    <source>
        <dbReference type="EMBL" id="OSX76133.1"/>
    </source>
</evidence>
<evidence type="ECO:0000313" key="3">
    <source>
        <dbReference type="Proteomes" id="UP000218209"/>
    </source>
</evidence>
<name>A0A1X6P682_PORUM</name>
<organism evidence="2 3">
    <name type="scientific">Porphyra umbilicalis</name>
    <name type="common">Purple laver</name>
    <name type="synonym">Red alga</name>
    <dbReference type="NCBI Taxonomy" id="2786"/>
    <lineage>
        <taxon>Eukaryota</taxon>
        <taxon>Rhodophyta</taxon>
        <taxon>Bangiophyceae</taxon>
        <taxon>Bangiales</taxon>
        <taxon>Bangiaceae</taxon>
        <taxon>Porphyra</taxon>
    </lineage>
</organism>
<protein>
    <submittedName>
        <fullName evidence="2">Uncharacterized protein</fullName>
    </submittedName>
</protein>
<feature type="region of interest" description="Disordered" evidence="1">
    <location>
        <begin position="187"/>
        <end position="223"/>
    </location>
</feature>
<sequence>MGAVSDGSHVERHPPHHLPSPSTGLYPAVACGPAARVPRHHLLHPPSRSALPLTARWQPICTPNFPPTIRCAQPSLSRPLARDTPASLAPYHGWGRQRRRSAITSRPLGRSDRCRDCRRRRGDGSGGGCGRGRSCNVVRRGVPGPHRGRPQPGLGVGRRVGTGTEAGCRRRVCRRVLRGQPARVVRSFGTDRRRGVRRRQEDRRRRGGVGDLHQVGGRRPPSR</sequence>
<dbReference type="EMBL" id="KV918878">
    <property type="protein sequence ID" value="OSX76133.1"/>
    <property type="molecule type" value="Genomic_DNA"/>
</dbReference>
<keyword evidence="3" id="KW-1185">Reference proteome</keyword>
<feature type="region of interest" description="Disordered" evidence="1">
    <location>
        <begin position="1"/>
        <end position="24"/>
    </location>
</feature>
<dbReference type="AlphaFoldDB" id="A0A1X6P682"/>
<reference evidence="2 3" key="1">
    <citation type="submission" date="2017-03" db="EMBL/GenBank/DDBJ databases">
        <title>WGS assembly of Porphyra umbilicalis.</title>
        <authorList>
            <person name="Brawley S.H."/>
            <person name="Blouin N.A."/>
            <person name="Ficko-Blean E."/>
            <person name="Wheeler G.L."/>
            <person name="Lohr M."/>
            <person name="Goodson H.V."/>
            <person name="Jenkins J.W."/>
            <person name="Blaby-Haas C.E."/>
            <person name="Helliwell K.E."/>
            <person name="Chan C."/>
            <person name="Marriage T."/>
            <person name="Bhattacharya D."/>
            <person name="Klein A.S."/>
            <person name="Badis Y."/>
            <person name="Brodie J."/>
            <person name="Cao Y."/>
            <person name="Collen J."/>
            <person name="Dittami S.M."/>
            <person name="Gachon C.M."/>
            <person name="Green B.R."/>
            <person name="Karpowicz S."/>
            <person name="Kim J.W."/>
            <person name="Kudahl U."/>
            <person name="Lin S."/>
            <person name="Michel G."/>
            <person name="Mittag M."/>
            <person name="Olson B.J."/>
            <person name="Pangilinan J."/>
            <person name="Peng Y."/>
            <person name="Qiu H."/>
            <person name="Shu S."/>
            <person name="Singer J.T."/>
            <person name="Smith A.G."/>
            <person name="Sprecher B.N."/>
            <person name="Wagner V."/>
            <person name="Wang W."/>
            <person name="Wang Z.-Y."/>
            <person name="Yan J."/>
            <person name="Yarish C."/>
            <person name="Zoeuner-Riek S."/>
            <person name="Zhuang Y."/>
            <person name="Zou Y."/>
            <person name="Lindquist E.A."/>
            <person name="Grimwood J."/>
            <person name="Barry K."/>
            <person name="Rokhsar D.S."/>
            <person name="Schmutz J."/>
            <person name="Stiller J.W."/>
            <person name="Grossman A.R."/>
            <person name="Prochnik S.E."/>
        </authorList>
    </citation>
    <scope>NUCLEOTIDE SEQUENCE [LARGE SCALE GENOMIC DNA]</scope>
    <source>
        <strain evidence="2">4086291</strain>
    </source>
</reference>
<gene>
    <name evidence="2" type="ORF">BU14_0205s0008</name>
</gene>
<proteinExistence type="predicted"/>
<feature type="compositionally biased region" description="Basic and acidic residues" evidence="1">
    <location>
        <begin position="189"/>
        <end position="204"/>
    </location>
</feature>